<accession>A0A914XM41</accession>
<evidence type="ECO:0000313" key="3">
    <source>
        <dbReference type="WBParaSite" id="PSAMB.scaffold879size39586.g9346.t1"/>
    </source>
</evidence>
<dbReference type="AlphaFoldDB" id="A0A914XM41"/>
<protein>
    <submittedName>
        <fullName evidence="3">Uncharacterized protein</fullName>
    </submittedName>
</protein>
<feature type="compositionally biased region" description="Polar residues" evidence="1">
    <location>
        <begin position="13"/>
        <end position="27"/>
    </location>
</feature>
<evidence type="ECO:0000256" key="1">
    <source>
        <dbReference type="SAM" id="MobiDB-lite"/>
    </source>
</evidence>
<feature type="region of interest" description="Disordered" evidence="1">
    <location>
        <begin position="1"/>
        <end position="28"/>
    </location>
</feature>
<proteinExistence type="predicted"/>
<dbReference type="WBParaSite" id="PSAMB.scaffold879size39586.g9346.t1">
    <property type="protein sequence ID" value="PSAMB.scaffold879size39586.g9346.t1"/>
    <property type="gene ID" value="PSAMB.scaffold879size39586.g9346"/>
</dbReference>
<organism evidence="2 3">
    <name type="scientific">Plectus sambesii</name>
    <dbReference type="NCBI Taxonomy" id="2011161"/>
    <lineage>
        <taxon>Eukaryota</taxon>
        <taxon>Metazoa</taxon>
        <taxon>Ecdysozoa</taxon>
        <taxon>Nematoda</taxon>
        <taxon>Chromadorea</taxon>
        <taxon>Plectida</taxon>
        <taxon>Plectina</taxon>
        <taxon>Plectoidea</taxon>
        <taxon>Plectidae</taxon>
        <taxon>Plectus</taxon>
    </lineage>
</organism>
<name>A0A914XM41_9BILA</name>
<evidence type="ECO:0000313" key="2">
    <source>
        <dbReference type="Proteomes" id="UP000887566"/>
    </source>
</evidence>
<dbReference type="Proteomes" id="UP000887566">
    <property type="component" value="Unplaced"/>
</dbReference>
<reference evidence="3" key="1">
    <citation type="submission" date="2022-11" db="UniProtKB">
        <authorList>
            <consortium name="WormBaseParasite"/>
        </authorList>
    </citation>
    <scope>IDENTIFICATION</scope>
</reference>
<sequence length="125" mass="13859">MKEVRKEKKQRSQKVQGASQTSKTTTLEDLINPAIESARMKVALRQKNEEALRKLVSERSSQMRIKKARREIMKCRIPKFSVNSGKQQMLSAPAPSSENCPSQSCFIPPSATGVLGNGPHQHGAN</sequence>
<keyword evidence="2" id="KW-1185">Reference proteome</keyword>
<feature type="region of interest" description="Disordered" evidence="1">
    <location>
        <begin position="84"/>
        <end position="103"/>
    </location>
</feature>